<dbReference type="EMBL" id="JACASE010000007">
    <property type="protein sequence ID" value="KAF6447348.1"/>
    <property type="molecule type" value="Genomic_DNA"/>
</dbReference>
<feature type="compositionally biased region" description="Low complexity" evidence="1">
    <location>
        <begin position="28"/>
        <end position="37"/>
    </location>
</feature>
<protein>
    <submittedName>
        <fullName evidence="2">Uncharacterized protein</fullName>
    </submittedName>
</protein>
<sequence length="169" mass="17871">MARNRASSSQEPGSRGWGHVCPRRPRLSAQGGASGSSPPMFPGGKRRQTAKQSARLTEKQIKRRPRPRGRRAGAARPGSAAEAGAEGARMRGAERDPRAGGHTTSDHRAESAPRAPRVCCSRRTGEWESPLGAGKGASEPQGAKRPSPRGSRAQSRQSRSVAHRGLAVS</sequence>
<reference evidence="2 3" key="1">
    <citation type="journal article" date="2020" name="Nature">
        <title>Six reference-quality genomes reveal evolution of bat adaptations.</title>
        <authorList>
            <person name="Jebb D."/>
            <person name="Huang Z."/>
            <person name="Pippel M."/>
            <person name="Hughes G.M."/>
            <person name="Lavrichenko K."/>
            <person name="Devanna P."/>
            <person name="Winkler S."/>
            <person name="Jermiin L.S."/>
            <person name="Skirmuntt E.C."/>
            <person name="Katzourakis A."/>
            <person name="Burkitt-Gray L."/>
            <person name="Ray D.A."/>
            <person name="Sullivan K.A.M."/>
            <person name="Roscito J.G."/>
            <person name="Kirilenko B.M."/>
            <person name="Davalos L.M."/>
            <person name="Corthals A.P."/>
            <person name="Power M.L."/>
            <person name="Jones G."/>
            <person name="Ransome R.D."/>
            <person name="Dechmann D.K.N."/>
            <person name="Locatelli A.G."/>
            <person name="Puechmaille S.J."/>
            <person name="Fedrigo O."/>
            <person name="Jarvis E.D."/>
            <person name="Hiller M."/>
            <person name="Vernes S.C."/>
            <person name="Myers E.W."/>
            <person name="Teeling E.C."/>
        </authorList>
    </citation>
    <scope>NUCLEOTIDE SEQUENCE [LARGE SCALE GENOMIC DNA]</scope>
    <source>
        <strain evidence="2">MRouAeg1</strain>
        <tissue evidence="2">Muscle</tissue>
    </source>
</reference>
<evidence type="ECO:0000313" key="3">
    <source>
        <dbReference type="Proteomes" id="UP000593571"/>
    </source>
</evidence>
<evidence type="ECO:0000256" key="1">
    <source>
        <dbReference type="SAM" id="MobiDB-lite"/>
    </source>
</evidence>
<accession>A0A7J8FI16</accession>
<proteinExistence type="predicted"/>
<feature type="compositionally biased region" description="Basic and acidic residues" evidence="1">
    <location>
        <begin position="88"/>
        <end position="111"/>
    </location>
</feature>
<comment type="caution">
    <text evidence="2">The sequence shown here is derived from an EMBL/GenBank/DDBJ whole genome shotgun (WGS) entry which is preliminary data.</text>
</comment>
<organism evidence="2 3">
    <name type="scientific">Rousettus aegyptiacus</name>
    <name type="common">Egyptian fruit bat</name>
    <name type="synonym">Pteropus aegyptiacus</name>
    <dbReference type="NCBI Taxonomy" id="9407"/>
    <lineage>
        <taxon>Eukaryota</taxon>
        <taxon>Metazoa</taxon>
        <taxon>Chordata</taxon>
        <taxon>Craniata</taxon>
        <taxon>Vertebrata</taxon>
        <taxon>Euteleostomi</taxon>
        <taxon>Mammalia</taxon>
        <taxon>Eutheria</taxon>
        <taxon>Laurasiatheria</taxon>
        <taxon>Chiroptera</taxon>
        <taxon>Yinpterochiroptera</taxon>
        <taxon>Pteropodoidea</taxon>
        <taxon>Pteropodidae</taxon>
        <taxon>Rousettinae</taxon>
        <taxon>Rousettus</taxon>
    </lineage>
</organism>
<name>A0A7J8FI16_ROUAE</name>
<gene>
    <name evidence="2" type="ORF">HJG63_011810</name>
</gene>
<keyword evidence="3" id="KW-1185">Reference proteome</keyword>
<feature type="compositionally biased region" description="Low complexity" evidence="1">
    <location>
        <begin position="74"/>
        <end position="87"/>
    </location>
</feature>
<feature type="compositionally biased region" description="Basic residues" evidence="1">
    <location>
        <begin position="61"/>
        <end position="73"/>
    </location>
</feature>
<dbReference type="Proteomes" id="UP000593571">
    <property type="component" value="Unassembled WGS sequence"/>
</dbReference>
<evidence type="ECO:0000313" key="2">
    <source>
        <dbReference type="EMBL" id="KAF6447348.1"/>
    </source>
</evidence>
<feature type="compositionally biased region" description="Low complexity" evidence="1">
    <location>
        <begin position="148"/>
        <end position="160"/>
    </location>
</feature>
<feature type="region of interest" description="Disordered" evidence="1">
    <location>
        <begin position="1"/>
        <end position="169"/>
    </location>
</feature>
<feature type="compositionally biased region" description="Polar residues" evidence="1">
    <location>
        <begin position="1"/>
        <end position="12"/>
    </location>
</feature>
<dbReference type="AlphaFoldDB" id="A0A7J8FI16"/>